<dbReference type="Proteomes" id="UP001552594">
    <property type="component" value="Unassembled WGS sequence"/>
</dbReference>
<keyword evidence="8" id="KW-0472">Membrane</keyword>
<feature type="transmembrane region" description="Helical" evidence="8">
    <location>
        <begin position="440"/>
        <end position="460"/>
    </location>
</feature>
<dbReference type="InterPro" id="IPR011009">
    <property type="entry name" value="Kinase-like_dom_sf"/>
</dbReference>
<name>A0ABV3K4Z2_STRON</name>
<dbReference type="InterPro" id="IPR000719">
    <property type="entry name" value="Prot_kinase_dom"/>
</dbReference>
<feature type="domain" description="Protein kinase" evidence="9">
    <location>
        <begin position="13"/>
        <end position="267"/>
    </location>
</feature>
<dbReference type="SUPFAM" id="SSF56112">
    <property type="entry name" value="Protein kinase-like (PK-like)"/>
    <property type="match status" value="1"/>
</dbReference>
<dbReference type="Gene3D" id="3.30.200.20">
    <property type="entry name" value="Phosphorylase Kinase, domain 1"/>
    <property type="match status" value="1"/>
</dbReference>
<dbReference type="CDD" id="cd14014">
    <property type="entry name" value="STKc_PknB_like"/>
    <property type="match status" value="1"/>
</dbReference>
<dbReference type="PROSITE" id="PS00108">
    <property type="entry name" value="PROTEIN_KINASE_ST"/>
    <property type="match status" value="1"/>
</dbReference>
<dbReference type="EC" id="2.7.11.1" evidence="1"/>
<keyword evidence="5 10" id="KW-0418">Kinase</keyword>
<protein>
    <recommendedName>
        <fullName evidence="1">non-specific serine/threonine protein kinase</fullName>
        <ecNumber evidence="1">2.7.11.1</ecNumber>
    </recommendedName>
</protein>
<feature type="transmembrane region" description="Helical" evidence="8">
    <location>
        <begin position="347"/>
        <end position="366"/>
    </location>
</feature>
<dbReference type="GO" id="GO:0004674">
    <property type="term" value="F:protein serine/threonine kinase activity"/>
    <property type="evidence" value="ECO:0007669"/>
    <property type="project" value="UniProtKB-EC"/>
</dbReference>
<evidence type="ECO:0000256" key="1">
    <source>
        <dbReference type="ARBA" id="ARBA00012513"/>
    </source>
</evidence>
<keyword evidence="8" id="KW-1133">Transmembrane helix</keyword>
<evidence type="ECO:0000256" key="5">
    <source>
        <dbReference type="ARBA" id="ARBA00022777"/>
    </source>
</evidence>
<dbReference type="Gene3D" id="1.10.510.10">
    <property type="entry name" value="Transferase(Phosphotransferase) domain 1"/>
    <property type="match status" value="1"/>
</dbReference>
<evidence type="ECO:0000259" key="9">
    <source>
        <dbReference type="PROSITE" id="PS50011"/>
    </source>
</evidence>
<sequence length="469" mass="49682">MTEVNGELIGGRYRRIELIGQGGMGRVWRGRDETLGRDVAVKEVTFPQGITAEQREVLLQRVTREARAAARLNHPGIITVHDVVEHQGAPVIVMEYVTGISLASLIAQSGGLPVRTVAEIGKKILQALNRAHASGIVHRDLKPDNVLLMDDRVIITDFGIAHMADSTMALTHTGTIIGTPAYMAPEQLAGKTPSAATDLWALGATLYSAVEGQPPFTAETFTALVLAVVTEDPRPALRAGSLGPVLAALLTKDPAQRATAAQAQAALEQAERTGAAVPVPIPTQVDSAPSPAFVPTPDAFTITAPARPSSPPLSHFPPPPAGSPYPQGAIPVGPGTRTLPGPAVARTWRFVGCLALLWITGLALPWNDLADTVRFGYLSLDIVFTLAVALLHALPRPGWHPGACWAAVVVLDTALLFLTKQLVAQLLGMQPEHVTIGFSLAPLPLIFNVLILATGAWLLWWKVPGSRPA</sequence>
<dbReference type="EMBL" id="JBFAUK010000029">
    <property type="protein sequence ID" value="MEV5510230.1"/>
    <property type="molecule type" value="Genomic_DNA"/>
</dbReference>
<evidence type="ECO:0000256" key="4">
    <source>
        <dbReference type="ARBA" id="ARBA00022741"/>
    </source>
</evidence>
<keyword evidence="11" id="KW-1185">Reference proteome</keyword>
<evidence type="ECO:0000256" key="6">
    <source>
        <dbReference type="ARBA" id="ARBA00022840"/>
    </source>
</evidence>
<evidence type="ECO:0000313" key="10">
    <source>
        <dbReference type="EMBL" id="MEV5510230.1"/>
    </source>
</evidence>
<dbReference type="PROSITE" id="PS50011">
    <property type="entry name" value="PROTEIN_KINASE_DOM"/>
    <property type="match status" value="1"/>
</dbReference>
<dbReference type="SMART" id="SM00220">
    <property type="entry name" value="S_TKc"/>
    <property type="match status" value="1"/>
</dbReference>
<evidence type="ECO:0000256" key="2">
    <source>
        <dbReference type="ARBA" id="ARBA00022527"/>
    </source>
</evidence>
<evidence type="ECO:0000313" key="11">
    <source>
        <dbReference type="Proteomes" id="UP001552594"/>
    </source>
</evidence>
<feature type="transmembrane region" description="Helical" evidence="8">
    <location>
        <begin position="375"/>
        <end position="393"/>
    </location>
</feature>
<dbReference type="PANTHER" id="PTHR43289:SF6">
    <property type="entry name" value="SERINE_THREONINE-PROTEIN KINASE NEKL-3"/>
    <property type="match status" value="1"/>
</dbReference>
<keyword evidence="4 7" id="KW-0547">Nucleotide-binding</keyword>
<gene>
    <name evidence="10" type="ORF">AB0L16_28035</name>
</gene>
<feature type="binding site" evidence="7">
    <location>
        <position position="42"/>
    </location>
    <ligand>
        <name>ATP</name>
        <dbReference type="ChEBI" id="CHEBI:30616"/>
    </ligand>
</feature>
<reference evidence="10 11" key="1">
    <citation type="submission" date="2024-06" db="EMBL/GenBank/DDBJ databases">
        <title>The Natural Products Discovery Center: Release of the First 8490 Sequenced Strains for Exploring Actinobacteria Biosynthetic Diversity.</title>
        <authorList>
            <person name="Kalkreuter E."/>
            <person name="Kautsar S.A."/>
            <person name="Yang D."/>
            <person name="Bader C.D."/>
            <person name="Teijaro C.N."/>
            <person name="Fluegel L."/>
            <person name="Davis C.M."/>
            <person name="Simpson J.R."/>
            <person name="Lauterbach L."/>
            <person name="Steele A.D."/>
            <person name="Gui C."/>
            <person name="Meng S."/>
            <person name="Li G."/>
            <person name="Viehrig K."/>
            <person name="Ye F."/>
            <person name="Su P."/>
            <person name="Kiefer A.F."/>
            <person name="Nichols A."/>
            <person name="Cepeda A.J."/>
            <person name="Yan W."/>
            <person name="Fan B."/>
            <person name="Jiang Y."/>
            <person name="Adhikari A."/>
            <person name="Zheng C.-J."/>
            <person name="Schuster L."/>
            <person name="Cowan T.M."/>
            <person name="Smanski M.J."/>
            <person name="Chevrette M.G."/>
            <person name="De Carvalho L.P.S."/>
            <person name="Shen B."/>
        </authorList>
    </citation>
    <scope>NUCLEOTIDE SEQUENCE [LARGE SCALE GENOMIC DNA]</scope>
    <source>
        <strain evidence="10 11">NPDC052347</strain>
    </source>
</reference>
<keyword evidence="2" id="KW-0723">Serine/threonine-protein kinase</keyword>
<feature type="transmembrane region" description="Helical" evidence="8">
    <location>
        <begin position="399"/>
        <end position="419"/>
    </location>
</feature>
<accession>A0ABV3K4Z2</accession>
<evidence type="ECO:0000256" key="3">
    <source>
        <dbReference type="ARBA" id="ARBA00022679"/>
    </source>
</evidence>
<dbReference type="PROSITE" id="PS00107">
    <property type="entry name" value="PROTEIN_KINASE_ATP"/>
    <property type="match status" value="1"/>
</dbReference>
<dbReference type="InterPro" id="IPR017441">
    <property type="entry name" value="Protein_kinase_ATP_BS"/>
</dbReference>
<keyword evidence="3 10" id="KW-0808">Transferase</keyword>
<keyword evidence="8" id="KW-0812">Transmembrane</keyword>
<dbReference type="RefSeq" id="WP_153068586.1">
    <property type="nucleotide sequence ID" value="NZ_JBFAUK010000029.1"/>
</dbReference>
<evidence type="ECO:0000256" key="8">
    <source>
        <dbReference type="SAM" id="Phobius"/>
    </source>
</evidence>
<dbReference type="InterPro" id="IPR008271">
    <property type="entry name" value="Ser/Thr_kinase_AS"/>
</dbReference>
<keyword evidence="6 7" id="KW-0067">ATP-binding</keyword>
<comment type="caution">
    <text evidence="10">The sequence shown here is derived from an EMBL/GenBank/DDBJ whole genome shotgun (WGS) entry which is preliminary data.</text>
</comment>
<organism evidence="10 11">
    <name type="scientific">Streptomyces orinoci</name>
    <name type="common">Streptoverticillium orinoci</name>
    <dbReference type="NCBI Taxonomy" id="67339"/>
    <lineage>
        <taxon>Bacteria</taxon>
        <taxon>Bacillati</taxon>
        <taxon>Actinomycetota</taxon>
        <taxon>Actinomycetes</taxon>
        <taxon>Kitasatosporales</taxon>
        <taxon>Streptomycetaceae</taxon>
        <taxon>Streptomyces</taxon>
    </lineage>
</organism>
<dbReference type="Pfam" id="PF00069">
    <property type="entry name" value="Pkinase"/>
    <property type="match status" value="1"/>
</dbReference>
<proteinExistence type="predicted"/>
<evidence type="ECO:0000256" key="7">
    <source>
        <dbReference type="PROSITE-ProRule" id="PRU10141"/>
    </source>
</evidence>
<dbReference type="PANTHER" id="PTHR43289">
    <property type="entry name" value="MITOGEN-ACTIVATED PROTEIN KINASE KINASE KINASE 20-RELATED"/>
    <property type="match status" value="1"/>
</dbReference>